<dbReference type="Gene3D" id="1.20.1250.20">
    <property type="entry name" value="MFS general substrate transporter like domains"/>
    <property type="match status" value="1"/>
</dbReference>
<keyword evidence="5" id="KW-0534">Nitrate assimilation</keyword>
<dbReference type="InterPro" id="IPR011701">
    <property type="entry name" value="MFS"/>
</dbReference>
<evidence type="ECO:0000256" key="1">
    <source>
        <dbReference type="ARBA" id="ARBA00004141"/>
    </source>
</evidence>
<sequence>MATAFWNEEKTEARSSFWASGHTPTLIAAFLYFDLAFMVWVILGPLAPEIAKTLALSPAEKGLMVATPTLAGAILRVVNGLLVDRIGPKRSGAISQLIVIGGLLSAWTLGVNTFGGTLVLGVILGFAGASFAIALPLASRWYPPEHQGKAMGLAGMGNSGTVLAALFAPALARMFGWNAVLGLACVPLTLVFITYMAMAKDPPGAPAAKSLAQYFEPLKVADAWWLMGFYAVTFGGFVGLAASLPIYFTDRFGLTTIQAGYCTAACVFAGSLVRPMGGALADRIGGVKTLTGVFAVAAIVLAGVSMAGSVGAALMFFMLAMLALGVGNGAVFQLVPQRFAAEIGVMTGLVGMAGGVGGFYLAFSLGLAKQVTGSFAPGFLIFAALTVVALGGLTLVKGKWRSLWAAAATVRI</sequence>
<keyword evidence="10" id="KW-1185">Reference proteome</keyword>
<comment type="similarity">
    <text evidence="2">Belongs to the major facilitator superfamily. Nitrate/nitrite porter (TC 2.A.1.8) family.</text>
</comment>
<accession>A0ABV8RUE8</accession>
<dbReference type="Pfam" id="PF07690">
    <property type="entry name" value="MFS_1"/>
    <property type="match status" value="1"/>
</dbReference>
<keyword evidence="3 7" id="KW-0812">Transmembrane</keyword>
<gene>
    <name evidence="9" type="ORF">ACFO0A_15030</name>
</gene>
<name>A0ABV8RUE8_9SPHN</name>
<feature type="transmembrane region" description="Helical" evidence="7">
    <location>
        <begin position="118"/>
        <end position="138"/>
    </location>
</feature>
<feature type="transmembrane region" description="Helical" evidence="7">
    <location>
        <begin position="24"/>
        <end position="43"/>
    </location>
</feature>
<feature type="transmembrane region" description="Helical" evidence="7">
    <location>
        <begin position="94"/>
        <end position="112"/>
    </location>
</feature>
<dbReference type="RefSeq" id="WP_379539957.1">
    <property type="nucleotide sequence ID" value="NZ_JBHSDR010000008.1"/>
</dbReference>
<dbReference type="InterPro" id="IPR020846">
    <property type="entry name" value="MFS_dom"/>
</dbReference>
<organism evidence="9 10">
    <name type="scientific">Novosphingobium tardum</name>
    <dbReference type="NCBI Taxonomy" id="1538021"/>
    <lineage>
        <taxon>Bacteria</taxon>
        <taxon>Pseudomonadati</taxon>
        <taxon>Pseudomonadota</taxon>
        <taxon>Alphaproteobacteria</taxon>
        <taxon>Sphingomonadales</taxon>
        <taxon>Sphingomonadaceae</taxon>
        <taxon>Novosphingobium</taxon>
    </lineage>
</organism>
<feature type="transmembrane region" description="Helical" evidence="7">
    <location>
        <begin position="150"/>
        <end position="171"/>
    </location>
</feature>
<feature type="transmembrane region" description="Helical" evidence="7">
    <location>
        <begin position="177"/>
        <end position="198"/>
    </location>
</feature>
<evidence type="ECO:0000256" key="2">
    <source>
        <dbReference type="ARBA" id="ARBA00008432"/>
    </source>
</evidence>
<dbReference type="InterPro" id="IPR044772">
    <property type="entry name" value="NO3_transporter"/>
</dbReference>
<dbReference type="EMBL" id="JBHSDR010000008">
    <property type="protein sequence ID" value="MFC4296369.1"/>
    <property type="molecule type" value="Genomic_DNA"/>
</dbReference>
<feature type="transmembrane region" description="Helical" evidence="7">
    <location>
        <begin position="343"/>
        <end position="363"/>
    </location>
</feature>
<dbReference type="Proteomes" id="UP001595828">
    <property type="component" value="Unassembled WGS sequence"/>
</dbReference>
<evidence type="ECO:0000256" key="6">
    <source>
        <dbReference type="ARBA" id="ARBA00023136"/>
    </source>
</evidence>
<proteinExistence type="inferred from homology"/>
<evidence type="ECO:0000313" key="9">
    <source>
        <dbReference type="EMBL" id="MFC4296369.1"/>
    </source>
</evidence>
<keyword evidence="4 7" id="KW-1133">Transmembrane helix</keyword>
<comment type="subcellular location">
    <subcellularLocation>
        <location evidence="1">Membrane</location>
        <topology evidence="1">Multi-pass membrane protein</topology>
    </subcellularLocation>
</comment>
<feature type="transmembrane region" description="Helical" evidence="7">
    <location>
        <begin position="375"/>
        <end position="396"/>
    </location>
</feature>
<dbReference type="InterPro" id="IPR036259">
    <property type="entry name" value="MFS_trans_sf"/>
</dbReference>
<evidence type="ECO:0000256" key="3">
    <source>
        <dbReference type="ARBA" id="ARBA00022692"/>
    </source>
</evidence>
<feature type="transmembrane region" description="Helical" evidence="7">
    <location>
        <begin position="310"/>
        <end position="331"/>
    </location>
</feature>
<evidence type="ECO:0000256" key="7">
    <source>
        <dbReference type="SAM" id="Phobius"/>
    </source>
</evidence>
<reference evidence="10" key="1">
    <citation type="journal article" date="2019" name="Int. J. Syst. Evol. Microbiol.">
        <title>The Global Catalogue of Microorganisms (GCM) 10K type strain sequencing project: providing services to taxonomists for standard genome sequencing and annotation.</title>
        <authorList>
            <consortium name="The Broad Institute Genomics Platform"/>
            <consortium name="The Broad Institute Genome Sequencing Center for Infectious Disease"/>
            <person name="Wu L."/>
            <person name="Ma J."/>
        </authorList>
    </citation>
    <scope>NUCLEOTIDE SEQUENCE [LARGE SCALE GENOMIC DNA]</scope>
    <source>
        <strain evidence="10">CGMCC 1.12989</strain>
    </source>
</reference>
<evidence type="ECO:0000313" key="10">
    <source>
        <dbReference type="Proteomes" id="UP001595828"/>
    </source>
</evidence>
<dbReference type="PROSITE" id="PS50850">
    <property type="entry name" value="MFS"/>
    <property type="match status" value="1"/>
</dbReference>
<evidence type="ECO:0000256" key="5">
    <source>
        <dbReference type="ARBA" id="ARBA00023063"/>
    </source>
</evidence>
<comment type="caution">
    <text evidence="9">The sequence shown here is derived from an EMBL/GenBank/DDBJ whole genome shotgun (WGS) entry which is preliminary data.</text>
</comment>
<dbReference type="CDD" id="cd17341">
    <property type="entry name" value="MFS_NRT2_like"/>
    <property type="match status" value="1"/>
</dbReference>
<evidence type="ECO:0000259" key="8">
    <source>
        <dbReference type="PROSITE" id="PS50850"/>
    </source>
</evidence>
<evidence type="ECO:0000256" key="4">
    <source>
        <dbReference type="ARBA" id="ARBA00022989"/>
    </source>
</evidence>
<keyword evidence="6 7" id="KW-0472">Membrane</keyword>
<feature type="transmembrane region" description="Helical" evidence="7">
    <location>
        <begin position="254"/>
        <end position="273"/>
    </location>
</feature>
<feature type="transmembrane region" description="Helical" evidence="7">
    <location>
        <begin position="285"/>
        <end position="304"/>
    </location>
</feature>
<protein>
    <submittedName>
        <fullName evidence="9">Nitrate/nitrite transporter</fullName>
    </submittedName>
</protein>
<dbReference type="SUPFAM" id="SSF103473">
    <property type="entry name" value="MFS general substrate transporter"/>
    <property type="match status" value="1"/>
</dbReference>
<feature type="transmembrane region" description="Helical" evidence="7">
    <location>
        <begin position="223"/>
        <end position="248"/>
    </location>
</feature>
<feature type="domain" description="Major facilitator superfamily (MFS) profile" evidence="8">
    <location>
        <begin position="24"/>
        <end position="401"/>
    </location>
</feature>
<dbReference type="PANTHER" id="PTHR23515">
    <property type="entry name" value="HIGH-AFFINITY NITRATE TRANSPORTER 2.3"/>
    <property type="match status" value="1"/>
</dbReference>